<accession>A0ABX0JD52</accession>
<evidence type="ECO:0000259" key="1">
    <source>
        <dbReference type="Pfam" id="PF01261"/>
    </source>
</evidence>
<dbReference type="PANTHER" id="PTHR12110:SF41">
    <property type="entry name" value="INOSOSE DEHYDRATASE"/>
    <property type="match status" value="1"/>
</dbReference>
<name>A0ABX0JD52_9BACL</name>
<evidence type="ECO:0000313" key="3">
    <source>
        <dbReference type="Proteomes" id="UP001165962"/>
    </source>
</evidence>
<protein>
    <submittedName>
        <fullName evidence="2">Sugar phosphate isomerase/epimerase</fullName>
    </submittedName>
</protein>
<gene>
    <name evidence="2" type="ORF">G9U52_22855</name>
</gene>
<comment type="caution">
    <text evidence="2">The sequence shown here is derived from an EMBL/GenBank/DDBJ whole genome shotgun (WGS) entry which is preliminary data.</text>
</comment>
<keyword evidence="2" id="KW-0413">Isomerase</keyword>
<dbReference type="SUPFAM" id="SSF51658">
    <property type="entry name" value="Xylose isomerase-like"/>
    <property type="match status" value="1"/>
</dbReference>
<dbReference type="InterPro" id="IPR013022">
    <property type="entry name" value="Xyl_isomerase-like_TIM-brl"/>
</dbReference>
<dbReference type="Gene3D" id="3.20.20.150">
    <property type="entry name" value="Divalent-metal-dependent TIM barrel enzymes"/>
    <property type="match status" value="1"/>
</dbReference>
<dbReference type="PANTHER" id="PTHR12110">
    <property type="entry name" value="HYDROXYPYRUVATE ISOMERASE"/>
    <property type="match status" value="1"/>
</dbReference>
<dbReference type="EMBL" id="JAAOIW010000009">
    <property type="protein sequence ID" value="NHN32668.1"/>
    <property type="molecule type" value="Genomic_DNA"/>
</dbReference>
<reference evidence="2" key="1">
    <citation type="submission" date="2020-03" db="EMBL/GenBank/DDBJ databases">
        <title>Draft sequencing of Paenibacilllus sp. S3N08.</title>
        <authorList>
            <person name="Kim D.-U."/>
        </authorList>
    </citation>
    <scope>NUCLEOTIDE SEQUENCE</scope>
    <source>
        <strain evidence="2">S3N08</strain>
    </source>
</reference>
<dbReference type="GO" id="GO:0016853">
    <property type="term" value="F:isomerase activity"/>
    <property type="evidence" value="ECO:0007669"/>
    <property type="project" value="UniProtKB-KW"/>
</dbReference>
<organism evidence="2 3">
    <name type="scientific">Paenibacillus agricola</name>
    <dbReference type="NCBI Taxonomy" id="2716264"/>
    <lineage>
        <taxon>Bacteria</taxon>
        <taxon>Bacillati</taxon>
        <taxon>Bacillota</taxon>
        <taxon>Bacilli</taxon>
        <taxon>Bacillales</taxon>
        <taxon>Paenibacillaceae</taxon>
        <taxon>Paenibacillus</taxon>
    </lineage>
</organism>
<evidence type="ECO:0000313" key="2">
    <source>
        <dbReference type="EMBL" id="NHN32668.1"/>
    </source>
</evidence>
<proteinExistence type="predicted"/>
<dbReference type="InterPro" id="IPR036237">
    <property type="entry name" value="Xyl_isomerase-like_sf"/>
</dbReference>
<dbReference type="InterPro" id="IPR050312">
    <property type="entry name" value="IolE/XylAMocC-like"/>
</dbReference>
<dbReference type="Proteomes" id="UP001165962">
    <property type="component" value="Unassembled WGS sequence"/>
</dbReference>
<feature type="domain" description="Xylose isomerase-like TIM barrel" evidence="1">
    <location>
        <begin position="38"/>
        <end position="241"/>
    </location>
</feature>
<dbReference type="Pfam" id="PF01261">
    <property type="entry name" value="AP_endonuc_2"/>
    <property type="match status" value="1"/>
</dbReference>
<keyword evidence="3" id="KW-1185">Reference proteome</keyword>
<sequence length="266" mass="29876">MDINGSPLAAEGNIRLAFSKPTRTVEEQSLLFNSYGSCGYEGLQLKNNQYAPYLDEPERFKEQWGHLKGVGSALIAFGSLQEKDQVNLRRMIQFGKVLGTEIIVFCPADPRQEKNRKEDIAKVASVLSGLGMEAREEGIQISLHHHYNSPVMHREDFDIFFDHIEDQSIGLTVDTAHLVKSGIMDIAELVRSFRQVINNFHLKDYSNGEWRVLGQGDISFDPVFQAIHEIGFKGWVSADEESGGGITEGLGECFSYINSRMIKLHP</sequence>
<dbReference type="PROSITE" id="PS50890">
    <property type="entry name" value="PUA"/>
    <property type="match status" value="1"/>
</dbReference>